<dbReference type="SUPFAM" id="SSF54593">
    <property type="entry name" value="Glyoxalase/Bleomycin resistance protein/Dihydroxybiphenyl dioxygenase"/>
    <property type="match status" value="1"/>
</dbReference>
<feature type="domain" description="VOC" evidence="2">
    <location>
        <begin position="12"/>
        <end position="135"/>
    </location>
</feature>
<dbReference type="Gene3D" id="3.30.720.110">
    <property type="match status" value="1"/>
</dbReference>
<accession>A0ABS5F2I9</accession>
<proteinExistence type="predicted"/>
<name>A0ABS5F2I9_9PROT</name>
<keyword evidence="1" id="KW-0812">Transmembrane</keyword>
<keyword evidence="4" id="KW-1185">Reference proteome</keyword>
<dbReference type="InterPro" id="IPR004360">
    <property type="entry name" value="Glyas_Fos-R_dOase_dom"/>
</dbReference>
<dbReference type="InterPro" id="IPR029068">
    <property type="entry name" value="Glyas_Bleomycin-R_OHBP_Dase"/>
</dbReference>
<organism evidence="3 4">
    <name type="scientific">Plastoroseomonas hellenica</name>
    <dbReference type="NCBI Taxonomy" id="2687306"/>
    <lineage>
        <taxon>Bacteria</taxon>
        <taxon>Pseudomonadati</taxon>
        <taxon>Pseudomonadota</taxon>
        <taxon>Alphaproteobacteria</taxon>
        <taxon>Acetobacterales</taxon>
        <taxon>Acetobacteraceae</taxon>
        <taxon>Plastoroseomonas</taxon>
    </lineage>
</organism>
<dbReference type="InterPro" id="IPR037523">
    <property type="entry name" value="VOC_core"/>
</dbReference>
<dbReference type="PANTHER" id="PTHR34109">
    <property type="entry name" value="BNAUNNG04460D PROTEIN-RELATED"/>
    <property type="match status" value="1"/>
</dbReference>
<evidence type="ECO:0000313" key="4">
    <source>
        <dbReference type="Proteomes" id="UP001196870"/>
    </source>
</evidence>
<dbReference type="Proteomes" id="UP001196870">
    <property type="component" value="Unassembled WGS sequence"/>
</dbReference>
<dbReference type="Gene3D" id="3.30.720.120">
    <property type="match status" value="1"/>
</dbReference>
<evidence type="ECO:0000259" key="2">
    <source>
        <dbReference type="PROSITE" id="PS51819"/>
    </source>
</evidence>
<feature type="transmembrane region" description="Helical" evidence="1">
    <location>
        <begin position="15"/>
        <end position="38"/>
    </location>
</feature>
<evidence type="ECO:0000256" key="1">
    <source>
        <dbReference type="SAM" id="Phobius"/>
    </source>
</evidence>
<gene>
    <name evidence="3" type="ORF">GXW71_20575</name>
</gene>
<comment type="caution">
    <text evidence="3">The sequence shown here is derived from an EMBL/GenBank/DDBJ whole genome shotgun (WGS) entry which is preliminary data.</text>
</comment>
<dbReference type="EMBL" id="JAAGBB010000026">
    <property type="protein sequence ID" value="MBR0666767.1"/>
    <property type="molecule type" value="Genomic_DNA"/>
</dbReference>
<evidence type="ECO:0000313" key="3">
    <source>
        <dbReference type="EMBL" id="MBR0666767.1"/>
    </source>
</evidence>
<dbReference type="Pfam" id="PF00903">
    <property type="entry name" value="Glyoxalase"/>
    <property type="match status" value="1"/>
</dbReference>
<keyword evidence="1" id="KW-1133">Transmembrane helix</keyword>
<protein>
    <submittedName>
        <fullName evidence="3">VOC family protein</fullName>
    </submittedName>
</protein>
<dbReference type="PROSITE" id="PS51819">
    <property type="entry name" value="VOC"/>
    <property type="match status" value="1"/>
</dbReference>
<sequence>MPSRINPVPEGRPALTVSIVVADAAAAIAFYVAAFGAAEEFRLTEPSGKVGHAELRLGGTLLMLSDPYPDYGAVPPGEGGRATRLHLYVEDVDAAIARAVAAGARVERPATDQFYGDRSGTIIDPAGHAWHLASRREDVSPAEMQARWDKMMMEG</sequence>
<dbReference type="PANTHER" id="PTHR34109:SF1">
    <property type="entry name" value="VOC DOMAIN-CONTAINING PROTEIN"/>
    <property type="match status" value="1"/>
</dbReference>
<keyword evidence="1" id="KW-0472">Membrane</keyword>
<dbReference type="RefSeq" id="WP_211854538.1">
    <property type="nucleotide sequence ID" value="NZ_JAAGBB010000026.1"/>
</dbReference>
<dbReference type="CDD" id="cd07246">
    <property type="entry name" value="VOC_like"/>
    <property type="match status" value="1"/>
</dbReference>
<reference evidence="4" key="1">
    <citation type="journal article" date="2021" name="Syst. Appl. Microbiol.">
        <title>Roseomonas hellenica sp. nov., isolated from roots of wild-growing Alkanna tinctoria.</title>
        <authorList>
            <person name="Rat A."/>
            <person name="Naranjo H.D."/>
            <person name="Lebbe L."/>
            <person name="Cnockaert M."/>
            <person name="Krigas N."/>
            <person name="Grigoriadou K."/>
            <person name="Maloupa E."/>
            <person name="Willems A."/>
        </authorList>
    </citation>
    <scope>NUCLEOTIDE SEQUENCE [LARGE SCALE GENOMIC DNA]</scope>
    <source>
        <strain evidence="4">LMG 31523</strain>
    </source>
</reference>